<evidence type="ECO:0000313" key="3">
    <source>
        <dbReference type="Proteomes" id="UP000279833"/>
    </source>
</evidence>
<evidence type="ECO:0000259" key="1">
    <source>
        <dbReference type="Pfam" id="PF14703"/>
    </source>
</evidence>
<dbReference type="InterPro" id="IPR045122">
    <property type="entry name" value="Csc1-like"/>
</dbReference>
<name>A0A183L1G5_9TREM</name>
<dbReference type="WBParaSite" id="SCUD_0002116801-mRNA-1">
    <property type="protein sequence ID" value="SCUD_0002116801-mRNA-1"/>
    <property type="gene ID" value="SCUD_0002116801"/>
</dbReference>
<dbReference type="EMBL" id="UZAK01045928">
    <property type="protein sequence ID" value="VDP74559.1"/>
    <property type="molecule type" value="Genomic_DNA"/>
</dbReference>
<protein>
    <submittedName>
        <fullName evidence="4">PHM7_cyt domain-containing protein</fullName>
    </submittedName>
</protein>
<dbReference type="PANTHER" id="PTHR13018">
    <property type="entry name" value="PROBABLE MEMBRANE PROTEIN DUF221-RELATED"/>
    <property type="match status" value="1"/>
</dbReference>
<dbReference type="Proteomes" id="UP000279833">
    <property type="component" value="Unassembled WGS sequence"/>
</dbReference>
<accession>A0A183L1G5</accession>
<dbReference type="GO" id="GO:0005886">
    <property type="term" value="C:plasma membrane"/>
    <property type="evidence" value="ECO:0007669"/>
    <property type="project" value="TreeGrafter"/>
</dbReference>
<dbReference type="Pfam" id="PF14703">
    <property type="entry name" value="PHM7_cyt"/>
    <property type="match status" value="1"/>
</dbReference>
<keyword evidence="3" id="KW-1185">Reference proteome</keyword>
<gene>
    <name evidence="2" type="ORF">SCUD_LOCUS21165</name>
</gene>
<dbReference type="PANTHER" id="PTHR13018:SF5">
    <property type="entry name" value="RE44586P"/>
    <property type="match status" value="1"/>
</dbReference>
<reference evidence="4" key="1">
    <citation type="submission" date="2016-06" db="UniProtKB">
        <authorList>
            <consortium name="WormBaseParasite"/>
        </authorList>
    </citation>
    <scope>IDENTIFICATION</scope>
</reference>
<dbReference type="GO" id="GO:0005227">
    <property type="term" value="F:calcium-activated cation channel activity"/>
    <property type="evidence" value="ECO:0007669"/>
    <property type="project" value="InterPro"/>
</dbReference>
<evidence type="ECO:0000313" key="4">
    <source>
        <dbReference type="WBParaSite" id="SCUD_0002116801-mRNA-1"/>
    </source>
</evidence>
<dbReference type="AlphaFoldDB" id="A0A183L1G5"/>
<dbReference type="InterPro" id="IPR027815">
    <property type="entry name" value="CSC1/OSCA1-like_cyt"/>
</dbReference>
<dbReference type="STRING" id="6186.A0A183L1G5"/>
<organism evidence="4">
    <name type="scientific">Schistosoma curassoni</name>
    <dbReference type="NCBI Taxonomy" id="6186"/>
    <lineage>
        <taxon>Eukaryota</taxon>
        <taxon>Metazoa</taxon>
        <taxon>Spiralia</taxon>
        <taxon>Lophotrochozoa</taxon>
        <taxon>Platyhelminthes</taxon>
        <taxon>Trematoda</taxon>
        <taxon>Digenea</taxon>
        <taxon>Strigeidida</taxon>
        <taxon>Schistosomatoidea</taxon>
        <taxon>Schistosomatidae</taxon>
        <taxon>Schistosoma</taxon>
    </lineage>
</organism>
<feature type="domain" description="CSC1/OSCA1-like cytosolic" evidence="1">
    <location>
        <begin position="80"/>
        <end position="209"/>
    </location>
</feature>
<reference evidence="2 3" key="2">
    <citation type="submission" date="2018-11" db="EMBL/GenBank/DDBJ databases">
        <authorList>
            <consortium name="Pathogen Informatics"/>
        </authorList>
    </citation>
    <scope>NUCLEOTIDE SEQUENCE [LARGE SCALE GENOMIC DNA]</scope>
    <source>
        <strain evidence="2">Dakar</strain>
        <strain evidence="3">Dakar, Senegal</strain>
    </source>
</reference>
<sequence length="209" mass="24086">MILSFSRDTVRAALRYSEESYERKRKRPFIIPCCCGWMYKKCYENSCCRSCCWNTNNQIDSSQNYISNNNDNHIDNIDDTVPRSEAVNNELSSSSSSSPSSPKINYNKCKLCFCCPCPQPADAITYYTNKKMYLQKEIEKQYETTIKKPIGIAFITFSTKYAAAYVCKEYRNICRRLIISIMSSTSTSSVLKSHMWSVDFAPVPSNIIW</sequence>
<evidence type="ECO:0000313" key="2">
    <source>
        <dbReference type="EMBL" id="VDP74559.1"/>
    </source>
</evidence>
<proteinExistence type="predicted"/>